<name>X1RBY8_9ZZZZ</name>
<evidence type="ECO:0000259" key="2">
    <source>
        <dbReference type="Pfam" id="PF01370"/>
    </source>
</evidence>
<dbReference type="Pfam" id="PF01370">
    <property type="entry name" value="Epimerase"/>
    <property type="match status" value="1"/>
</dbReference>
<feature type="non-terminal residue" evidence="3">
    <location>
        <position position="249"/>
    </location>
</feature>
<organism evidence="3">
    <name type="scientific">marine sediment metagenome</name>
    <dbReference type="NCBI Taxonomy" id="412755"/>
    <lineage>
        <taxon>unclassified sequences</taxon>
        <taxon>metagenomes</taxon>
        <taxon>ecological metagenomes</taxon>
    </lineage>
</organism>
<dbReference type="AlphaFoldDB" id="X1RBY8"/>
<reference evidence="3" key="1">
    <citation type="journal article" date="2014" name="Front. Microbiol.">
        <title>High frequency of phylogenetically diverse reductive dehalogenase-homologous genes in deep subseafloor sedimentary metagenomes.</title>
        <authorList>
            <person name="Kawai M."/>
            <person name="Futagami T."/>
            <person name="Toyoda A."/>
            <person name="Takaki Y."/>
            <person name="Nishi S."/>
            <person name="Hori S."/>
            <person name="Arai W."/>
            <person name="Tsubouchi T."/>
            <person name="Morono Y."/>
            <person name="Uchiyama I."/>
            <person name="Ito T."/>
            <person name="Fujiyama A."/>
            <person name="Inagaki F."/>
            <person name="Takami H."/>
        </authorList>
    </citation>
    <scope>NUCLEOTIDE SEQUENCE</scope>
    <source>
        <strain evidence="3">Expedition CK06-06</strain>
    </source>
</reference>
<keyword evidence="1" id="KW-0520">NAD</keyword>
<proteinExistence type="predicted"/>
<feature type="domain" description="NAD-dependent epimerase/dehydratase" evidence="2">
    <location>
        <begin position="4"/>
        <end position="245"/>
    </location>
</feature>
<accession>X1RBY8</accession>
<comment type="caution">
    <text evidence="3">The sequence shown here is derived from an EMBL/GenBank/DDBJ whole genome shotgun (WGS) entry which is preliminary data.</text>
</comment>
<sequence length="249" mass="28151">MDRILIAGAGGFIGSHMAKKLYKEGYFVRAVDIKWDGYFEEPYYSEKLTLDLRDYENCLKVTKDIDHIYQFAADMGGIGYIIKIGAGIMHNSALININMLQAAVENKVKLYFWSSSACVYPEYKQLDPDVSPLKEGDAEPAAPDQFYGWEKLFTEKMCEAYKRDYGLEVRVARYHNVFGPYGTYDGGREKAPAALCGKVAKASNPGEIEIWGDGKQTRSFLYIDDCIRGTIMLMESDYNKPLNIGSDRL</sequence>
<protein>
    <recommendedName>
        <fullName evidence="2">NAD-dependent epimerase/dehydratase domain-containing protein</fullName>
    </recommendedName>
</protein>
<dbReference type="InterPro" id="IPR001509">
    <property type="entry name" value="Epimerase_deHydtase"/>
</dbReference>
<evidence type="ECO:0000313" key="3">
    <source>
        <dbReference type="EMBL" id="GAI60665.1"/>
    </source>
</evidence>
<dbReference type="Gene3D" id="3.40.50.720">
    <property type="entry name" value="NAD(P)-binding Rossmann-like Domain"/>
    <property type="match status" value="1"/>
</dbReference>
<dbReference type="Gene3D" id="3.90.25.10">
    <property type="entry name" value="UDP-galactose 4-epimerase, domain 1"/>
    <property type="match status" value="1"/>
</dbReference>
<dbReference type="SUPFAM" id="SSF51735">
    <property type="entry name" value="NAD(P)-binding Rossmann-fold domains"/>
    <property type="match status" value="1"/>
</dbReference>
<gene>
    <name evidence="3" type="ORF">S12H4_04786</name>
</gene>
<dbReference type="EMBL" id="BARW01001519">
    <property type="protein sequence ID" value="GAI60665.1"/>
    <property type="molecule type" value="Genomic_DNA"/>
</dbReference>
<dbReference type="InterPro" id="IPR036291">
    <property type="entry name" value="NAD(P)-bd_dom_sf"/>
</dbReference>
<evidence type="ECO:0000256" key="1">
    <source>
        <dbReference type="ARBA" id="ARBA00023027"/>
    </source>
</evidence>
<dbReference type="PANTHER" id="PTHR43574">
    <property type="entry name" value="EPIMERASE-RELATED"/>
    <property type="match status" value="1"/>
</dbReference>